<feature type="domain" description="Cytochrome c" evidence="5">
    <location>
        <begin position="32"/>
        <end position="155"/>
    </location>
</feature>
<dbReference type="InterPro" id="IPR036909">
    <property type="entry name" value="Cyt_c-like_dom_sf"/>
</dbReference>
<keyword evidence="3 4" id="KW-0408">Iron</keyword>
<dbReference type="Pfam" id="PF13860">
    <property type="entry name" value="FlgD_ig"/>
    <property type="match status" value="1"/>
</dbReference>
<comment type="caution">
    <text evidence="6">The sequence shown here is derived from an EMBL/GenBank/DDBJ whole genome shotgun (WGS) entry which is preliminary data.</text>
</comment>
<protein>
    <submittedName>
        <fullName evidence="6">T9SS type A sorting domain-containing protein</fullName>
    </submittedName>
</protein>
<evidence type="ECO:0000313" key="7">
    <source>
        <dbReference type="Proteomes" id="UP000319771"/>
    </source>
</evidence>
<gene>
    <name evidence="6" type="ORF">E6K81_00295</name>
</gene>
<dbReference type="PROSITE" id="PS00018">
    <property type="entry name" value="EF_HAND_1"/>
    <property type="match status" value="1"/>
</dbReference>
<dbReference type="NCBIfam" id="TIGR04183">
    <property type="entry name" value="Por_Secre_tail"/>
    <property type="match status" value="1"/>
</dbReference>
<evidence type="ECO:0000259" key="5">
    <source>
        <dbReference type="PROSITE" id="PS51007"/>
    </source>
</evidence>
<dbReference type="EMBL" id="VBPB01000003">
    <property type="protein sequence ID" value="TMQ74306.1"/>
    <property type="molecule type" value="Genomic_DNA"/>
</dbReference>
<accession>A0A538UEJ9</accession>
<keyword evidence="1 4" id="KW-0349">Heme</keyword>
<dbReference type="InterPro" id="IPR025965">
    <property type="entry name" value="FlgD/Vpr_Ig-like"/>
</dbReference>
<dbReference type="Gene3D" id="2.60.40.4070">
    <property type="match status" value="1"/>
</dbReference>
<evidence type="ECO:0000313" key="6">
    <source>
        <dbReference type="EMBL" id="TMQ74306.1"/>
    </source>
</evidence>
<dbReference type="GO" id="GO:0020037">
    <property type="term" value="F:heme binding"/>
    <property type="evidence" value="ECO:0007669"/>
    <property type="project" value="InterPro"/>
</dbReference>
<evidence type="ECO:0000256" key="2">
    <source>
        <dbReference type="ARBA" id="ARBA00022723"/>
    </source>
</evidence>
<evidence type="ECO:0000256" key="4">
    <source>
        <dbReference type="PROSITE-ProRule" id="PRU00433"/>
    </source>
</evidence>
<dbReference type="Gene3D" id="1.10.760.10">
    <property type="entry name" value="Cytochrome c-like domain"/>
    <property type="match status" value="1"/>
</dbReference>
<keyword evidence="2 4" id="KW-0479">Metal-binding</keyword>
<dbReference type="AlphaFoldDB" id="A0A538UEJ9"/>
<dbReference type="InterPro" id="IPR026444">
    <property type="entry name" value="Secre_tail"/>
</dbReference>
<evidence type="ECO:0000256" key="1">
    <source>
        <dbReference type="ARBA" id="ARBA00022617"/>
    </source>
</evidence>
<dbReference type="GO" id="GO:0009055">
    <property type="term" value="F:electron transfer activity"/>
    <property type="evidence" value="ECO:0007669"/>
    <property type="project" value="InterPro"/>
</dbReference>
<proteinExistence type="predicted"/>
<dbReference type="SUPFAM" id="SSF46626">
    <property type="entry name" value="Cytochrome c"/>
    <property type="match status" value="2"/>
</dbReference>
<dbReference type="Proteomes" id="UP000319771">
    <property type="component" value="Unassembled WGS sequence"/>
</dbReference>
<feature type="domain" description="Cytochrome c" evidence="5">
    <location>
        <begin position="176"/>
        <end position="267"/>
    </location>
</feature>
<sequence>MVGRFHNQLQTLSTASLASVAVTAIGFDPTPDAIVNGRKFFYGGFTSGHGEQACASCHLFGDFDNFVWELGNPQGAMAPPPPGMLDPNLSGFHPMKGPMVTQSLRGLTNTGVLHWRGDRADLTAFNGAFVSLMGRATQLPDSEMVAFSDFVMPLAYPPNPYQNLDRTFPDAPVGQPSAERGRQFFMNTAVDGPLRCVDCHALPTGTNGQVIDKAALLAPQDMKVPQLRNLYKKTGFKDTIGVVNKRGFGYTHDGSVDNLFDFLQFPGFNFGTNPDAKRRDLERFLLSFDTGMAPAVGYQLTFNGANNADPTLSARMDTLESQAALGTCDLIAKGRVGTTPRGWLFQNGAWRSDLSSEAPISRAQMIALAASGHELTVTGVPSGSGTRCALDRDRDGFMDADELAAGTDPADPSSHPVTAVTPTGGAAPLGLRAIYPNPFRAAATVDFTLAHGGPASLTVFDMQGRRVRGLLRGVPLAAGPHTIEWDGRGDEGRTVAAGAYFVRLEAAGQDWRQRIVRVR</sequence>
<reference evidence="6 7" key="1">
    <citation type="journal article" date="2019" name="Nat. Microbiol.">
        <title>Mediterranean grassland soil C-N compound turnover is dependent on rainfall and depth, and is mediated by genomically divergent microorganisms.</title>
        <authorList>
            <person name="Diamond S."/>
            <person name="Andeer P.F."/>
            <person name="Li Z."/>
            <person name="Crits-Christoph A."/>
            <person name="Burstein D."/>
            <person name="Anantharaman K."/>
            <person name="Lane K.R."/>
            <person name="Thomas B.C."/>
            <person name="Pan C."/>
            <person name="Northen T.R."/>
            <person name="Banfield J.F."/>
        </authorList>
    </citation>
    <scope>NUCLEOTIDE SEQUENCE [LARGE SCALE GENOMIC DNA]</scope>
    <source>
        <strain evidence="6">WS_11</strain>
    </source>
</reference>
<dbReference type="PROSITE" id="PS51007">
    <property type="entry name" value="CYTC"/>
    <property type="match status" value="2"/>
</dbReference>
<organism evidence="6 7">
    <name type="scientific">Eiseniibacteriota bacterium</name>
    <dbReference type="NCBI Taxonomy" id="2212470"/>
    <lineage>
        <taxon>Bacteria</taxon>
        <taxon>Candidatus Eiseniibacteriota</taxon>
    </lineage>
</organism>
<dbReference type="InterPro" id="IPR009056">
    <property type="entry name" value="Cyt_c-like_dom"/>
</dbReference>
<dbReference type="InterPro" id="IPR018247">
    <property type="entry name" value="EF_Hand_1_Ca_BS"/>
</dbReference>
<name>A0A538UEJ9_UNCEI</name>
<evidence type="ECO:0000256" key="3">
    <source>
        <dbReference type="ARBA" id="ARBA00023004"/>
    </source>
</evidence>
<dbReference type="GO" id="GO:0046872">
    <property type="term" value="F:metal ion binding"/>
    <property type="evidence" value="ECO:0007669"/>
    <property type="project" value="UniProtKB-KW"/>
</dbReference>